<reference evidence="3" key="2">
    <citation type="submission" date="2021-01" db="UniProtKB">
        <authorList>
            <consortium name="EnsemblPlants"/>
        </authorList>
    </citation>
    <scope>IDENTIFICATION</scope>
</reference>
<dbReference type="AlphaFoldDB" id="A0A7N2RAD9"/>
<keyword evidence="1" id="KW-0677">Repeat</keyword>
<organism evidence="3 4">
    <name type="scientific">Quercus lobata</name>
    <name type="common">Valley oak</name>
    <dbReference type="NCBI Taxonomy" id="97700"/>
    <lineage>
        <taxon>Eukaryota</taxon>
        <taxon>Viridiplantae</taxon>
        <taxon>Streptophyta</taxon>
        <taxon>Embryophyta</taxon>
        <taxon>Tracheophyta</taxon>
        <taxon>Spermatophyta</taxon>
        <taxon>Magnoliopsida</taxon>
        <taxon>eudicotyledons</taxon>
        <taxon>Gunneridae</taxon>
        <taxon>Pentapetalae</taxon>
        <taxon>rosids</taxon>
        <taxon>fabids</taxon>
        <taxon>Fagales</taxon>
        <taxon>Fagaceae</taxon>
        <taxon>Quercus</taxon>
    </lineage>
</organism>
<proteinExistence type="predicted"/>
<dbReference type="InterPro" id="IPR002110">
    <property type="entry name" value="Ankyrin_rpt"/>
</dbReference>
<evidence type="ECO:0000313" key="4">
    <source>
        <dbReference type="Proteomes" id="UP000594261"/>
    </source>
</evidence>
<feature type="repeat" description="ANK" evidence="2">
    <location>
        <begin position="161"/>
        <end position="193"/>
    </location>
</feature>
<dbReference type="SMART" id="SM00248">
    <property type="entry name" value="ANK"/>
    <property type="match status" value="2"/>
</dbReference>
<keyword evidence="2" id="KW-0040">ANK repeat</keyword>
<dbReference type="EnsemblPlants" id="QL09p009017:mrna">
    <property type="protein sequence ID" value="QL09p009017:mrna"/>
    <property type="gene ID" value="QL09p009017"/>
</dbReference>
<sequence>MLVPGVLIQHIYEKKNLTLSYCFMDDGLGKIKVISNHFKASTARVDSHPSLTSSVSQPQIDDSLRYIMLMKVFKMQFVALPAYRDSGASLQSMNWMGVCKLPLPIDVDSALAILKKNGGNINSRNIFGLTPLHIATWRNHVPIIRRLLVAGADPDARDGESGWSSLHRALHFGHLAVASILIQFGASITLEDSKSQTPLDLLSGPVLQVVGNGLNSEVYS</sequence>
<evidence type="ECO:0000256" key="2">
    <source>
        <dbReference type="PROSITE-ProRule" id="PRU00023"/>
    </source>
</evidence>
<dbReference type="EMBL" id="LRBV02000009">
    <property type="status" value="NOT_ANNOTATED_CDS"/>
    <property type="molecule type" value="Genomic_DNA"/>
</dbReference>
<name>A0A7N2RAD9_QUELO</name>
<dbReference type="SUPFAM" id="SSF48403">
    <property type="entry name" value="Ankyrin repeat"/>
    <property type="match status" value="1"/>
</dbReference>
<dbReference type="PANTHER" id="PTHR22872:SF2">
    <property type="entry name" value="INHIBITOR OF BRUTON TYROSINE KINASE"/>
    <property type="match status" value="1"/>
</dbReference>
<protein>
    <submittedName>
        <fullName evidence="3">Uncharacterized protein</fullName>
    </submittedName>
</protein>
<dbReference type="Gene3D" id="1.25.40.20">
    <property type="entry name" value="Ankyrin repeat-containing domain"/>
    <property type="match status" value="1"/>
</dbReference>
<reference evidence="3 4" key="1">
    <citation type="journal article" date="2016" name="G3 (Bethesda)">
        <title>First Draft Assembly and Annotation of the Genome of a California Endemic Oak Quercus lobata Nee (Fagaceae).</title>
        <authorList>
            <person name="Sork V.L."/>
            <person name="Fitz-Gibbon S.T."/>
            <person name="Puiu D."/>
            <person name="Crepeau M."/>
            <person name="Gugger P.F."/>
            <person name="Sherman R."/>
            <person name="Stevens K."/>
            <person name="Langley C.H."/>
            <person name="Pellegrini M."/>
            <person name="Salzberg S.L."/>
        </authorList>
    </citation>
    <scope>NUCLEOTIDE SEQUENCE [LARGE SCALE GENOMIC DNA]</scope>
    <source>
        <strain evidence="3 4">cv. SW786</strain>
    </source>
</reference>
<dbReference type="Pfam" id="PF12796">
    <property type="entry name" value="Ank_2"/>
    <property type="match status" value="1"/>
</dbReference>
<evidence type="ECO:0000313" key="3">
    <source>
        <dbReference type="EnsemblPlants" id="QL09p009017:mrna"/>
    </source>
</evidence>
<dbReference type="PROSITE" id="PS50297">
    <property type="entry name" value="ANK_REP_REGION"/>
    <property type="match status" value="2"/>
</dbReference>
<dbReference type="PROSITE" id="PS50088">
    <property type="entry name" value="ANK_REPEAT"/>
    <property type="match status" value="2"/>
</dbReference>
<dbReference type="Proteomes" id="UP000594261">
    <property type="component" value="Chromosome 9"/>
</dbReference>
<dbReference type="PANTHER" id="PTHR22872">
    <property type="entry name" value="BTK-BINDING PROTEIN-RELATED"/>
    <property type="match status" value="1"/>
</dbReference>
<keyword evidence="4" id="KW-1185">Reference proteome</keyword>
<evidence type="ECO:0000256" key="1">
    <source>
        <dbReference type="ARBA" id="ARBA00022737"/>
    </source>
</evidence>
<accession>A0A7N2RAD9</accession>
<dbReference type="InParanoid" id="A0A7N2RAD9"/>
<dbReference type="InterPro" id="IPR036770">
    <property type="entry name" value="Ankyrin_rpt-contain_sf"/>
</dbReference>
<dbReference type="Gramene" id="QL09p009017:mrna">
    <property type="protein sequence ID" value="QL09p009017:mrna"/>
    <property type="gene ID" value="QL09p009017"/>
</dbReference>
<feature type="repeat" description="ANK" evidence="2">
    <location>
        <begin position="127"/>
        <end position="159"/>
    </location>
</feature>
<dbReference type="InterPro" id="IPR051625">
    <property type="entry name" value="Signaling_Regulatory_Domain"/>
</dbReference>